<protein>
    <submittedName>
        <fullName evidence="1">Uncharacterized protein</fullName>
    </submittedName>
</protein>
<dbReference type="EMBL" id="CP038241">
    <property type="protein sequence ID" value="QIV96701.1"/>
    <property type="molecule type" value="Genomic_DNA"/>
</dbReference>
<dbReference type="KEGG" id="aii:E4K63_07610"/>
<evidence type="ECO:0000313" key="2">
    <source>
        <dbReference type="Proteomes" id="UP000502004"/>
    </source>
</evidence>
<keyword evidence="2" id="KW-1185">Reference proteome</keyword>
<dbReference type="AlphaFoldDB" id="A0AAE6YJE3"/>
<accession>A0AAE6YJE3</accession>
<gene>
    <name evidence="1" type="ORF">E4K63_07610</name>
</gene>
<proteinExistence type="predicted"/>
<evidence type="ECO:0000313" key="1">
    <source>
        <dbReference type="EMBL" id="QIV96701.1"/>
    </source>
</evidence>
<name>A0AAE6YJE3_9GAMM</name>
<dbReference type="RefSeq" id="WP_133940800.1">
    <property type="nucleotide sequence ID" value="NZ_CP038241.1"/>
</dbReference>
<dbReference type="Proteomes" id="UP000502004">
    <property type="component" value="Chromosome"/>
</dbReference>
<organism evidence="1 2">
    <name type="scientific">Allofrancisella inopinata</name>
    <dbReference type="NCBI Taxonomy" id="1085647"/>
    <lineage>
        <taxon>Bacteria</taxon>
        <taxon>Pseudomonadati</taxon>
        <taxon>Pseudomonadota</taxon>
        <taxon>Gammaproteobacteria</taxon>
        <taxon>Thiotrichales</taxon>
        <taxon>Francisellaceae</taxon>
        <taxon>Allofrancisella</taxon>
    </lineage>
</organism>
<reference evidence="1 2" key="1">
    <citation type="submission" date="2019-03" db="EMBL/GenBank/DDBJ databases">
        <title>Complete Genome Sequence of Allofrancisella inopinata Strain SYSU YG23 Isolated from Water-Cooling Systems in China.</title>
        <authorList>
            <person name="Ohrman C."/>
            <person name="Uneklint I."/>
            <person name="Sjodin A."/>
        </authorList>
    </citation>
    <scope>NUCLEOTIDE SEQUENCE [LARGE SCALE GENOMIC DNA]</scope>
    <source>
        <strain evidence="1 2">SYSU YG23</strain>
    </source>
</reference>
<sequence>MDLRNNFSYGDLIYGLGGRDEPQEYLLKNGLKDLHYLPRLTDEYNHLIGLNRTFDGQTTNYHLYLQIYNFLGRGKNEFKLNNFNTSHVFDKCMHMEGPFKGYLARHPGEVNSYKKYATSWAQAIGKYPQKFNDGKCLLSMNLYYLIINFLCRKNISHFIKRGRKIHFILEDLELKLYITSFEEPLNTAFEGIDSSAESKDENECHIKEINKLIDKILIQLPSITLDELIECYQLYKLDYTYRNNIKFYNVQRNGAKQIERIVESSPPWVTNKDQWQTLLLKLHNSEFRNMSILMNATIVCFNNYIKKQIGSKEEDVYVREFVVNMLKVSLSSSKLKKAFKCIYQLICAYDRYIPEKYFFAEMLFEYLWRYKENFLYLFRGVVNFNIKSNAYDLYQNMSSIFTNIRKLTKKDFKFSIKERPKDDFYTGLLRSKRHLENDLIDNNYSNLEYYSDSNGFIYAKSN</sequence>